<feature type="compositionally biased region" description="Acidic residues" evidence="1">
    <location>
        <begin position="302"/>
        <end position="320"/>
    </location>
</feature>
<comment type="caution">
    <text evidence="2">The sequence shown here is derived from an EMBL/GenBank/DDBJ whole genome shotgun (WGS) entry which is preliminary data.</text>
</comment>
<dbReference type="EMBL" id="JAGSYN010000195">
    <property type="protein sequence ID" value="KAG7661828.1"/>
    <property type="molecule type" value="Genomic_DNA"/>
</dbReference>
<evidence type="ECO:0000256" key="1">
    <source>
        <dbReference type="SAM" id="MobiDB-lite"/>
    </source>
</evidence>
<dbReference type="GeneID" id="73471454"/>
<evidence type="ECO:0000313" key="2">
    <source>
        <dbReference type="EMBL" id="KAG7661828.1"/>
    </source>
</evidence>
<feature type="region of interest" description="Disordered" evidence="1">
    <location>
        <begin position="302"/>
        <end position="321"/>
    </location>
</feature>
<organism evidence="2 3">
    <name type="scientific">[Candida] subhashii</name>
    <dbReference type="NCBI Taxonomy" id="561895"/>
    <lineage>
        <taxon>Eukaryota</taxon>
        <taxon>Fungi</taxon>
        <taxon>Dikarya</taxon>
        <taxon>Ascomycota</taxon>
        <taxon>Saccharomycotina</taxon>
        <taxon>Pichiomycetes</taxon>
        <taxon>Debaryomycetaceae</taxon>
        <taxon>Spathaspora</taxon>
    </lineage>
</organism>
<reference evidence="2 3" key="1">
    <citation type="journal article" date="2021" name="DNA Res.">
        <title>Genome analysis of Candida subhashii reveals its hybrid nature and dual mitochondrial genome conformations.</title>
        <authorList>
            <person name="Mixao V."/>
            <person name="Hegedusova E."/>
            <person name="Saus E."/>
            <person name="Pryszcz L.P."/>
            <person name="Cillingova A."/>
            <person name="Nosek J."/>
            <person name="Gabaldon T."/>
        </authorList>
    </citation>
    <scope>NUCLEOTIDE SEQUENCE [LARGE SCALE GENOMIC DNA]</scope>
    <source>
        <strain evidence="2 3">CBS 10753</strain>
    </source>
</reference>
<gene>
    <name evidence="2" type="ORF">J8A68_004654</name>
</gene>
<dbReference type="AlphaFoldDB" id="A0A8J5QGW2"/>
<dbReference type="RefSeq" id="XP_049262061.1">
    <property type="nucleotide sequence ID" value="XM_049408635.1"/>
</dbReference>
<sequence>MYTRFPFNQCDNPHLLDTPTLIKQQLNLTIFLAIANTDNSYDDDYNNNEQLIDDDDGCGGGDCDYDCSDCDSCSCSSENSSIQDDVMDYIDKDLIATEEEDFHIPPSPIICPVDPPKPSLKHNKNDNHHSNNKASHNSNQLYYLAKNKLFHYIEHEFSSVVHDEKFDEIRNYVVNYFFESFGDIDADQVYEKVLHKQYKSIIIDKLRELFVEKYEEMKIEGLVDYFHNIINLNENCPEVNPKLYNKYYKIWKLNVKNYRYYDQDYFFDIYFNDDDSLVLNAFIINFFRFKYYFTKDIMNEQYDDDDDDDDDNEQEQEEIQEQPRKLVALESNESYRLDRKKPIISPKRIPRQMNDIIDDISLELSHIKKQLRFSDDINVIKVNRCLPVDQVIYNKFVQELM</sequence>
<evidence type="ECO:0000313" key="3">
    <source>
        <dbReference type="Proteomes" id="UP000694255"/>
    </source>
</evidence>
<protein>
    <submittedName>
        <fullName evidence="2">Uncharacterized protein</fullName>
    </submittedName>
</protein>
<proteinExistence type="predicted"/>
<keyword evidence="3" id="KW-1185">Reference proteome</keyword>
<dbReference type="OrthoDB" id="4014270at2759"/>
<feature type="region of interest" description="Disordered" evidence="1">
    <location>
        <begin position="115"/>
        <end position="135"/>
    </location>
</feature>
<dbReference type="Proteomes" id="UP000694255">
    <property type="component" value="Unassembled WGS sequence"/>
</dbReference>
<accession>A0A8J5QGW2</accession>
<name>A0A8J5QGW2_9ASCO</name>